<accession>A0A1I4YID9</accession>
<name>A0A1I4YID9_CHROL</name>
<dbReference type="OrthoDB" id="9856577at2"/>
<organism evidence="1 2">
    <name type="scientific">Chryseobacterium oleae</name>
    <dbReference type="NCBI Taxonomy" id="491207"/>
    <lineage>
        <taxon>Bacteria</taxon>
        <taxon>Pseudomonadati</taxon>
        <taxon>Bacteroidota</taxon>
        <taxon>Flavobacteriia</taxon>
        <taxon>Flavobacteriales</taxon>
        <taxon>Weeksellaceae</taxon>
        <taxon>Chryseobacterium group</taxon>
        <taxon>Chryseobacterium</taxon>
    </lineage>
</organism>
<gene>
    <name evidence="1" type="ORF">SAMN05421594_2442</name>
</gene>
<dbReference type="EMBL" id="FOVD01000003">
    <property type="protein sequence ID" value="SFN37775.1"/>
    <property type="molecule type" value="Genomic_DNA"/>
</dbReference>
<dbReference type="RefSeq" id="WP_139222032.1">
    <property type="nucleotide sequence ID" value="NZ_FOVD01000003.1"/>
</dbReference>
<protein>
    <submittedName>
        <fullName evidence="1">Uncharacterized protein</fullName>
    </submittedName>
</protein>
<reference evidence="2" key="1">
    <citation type="submission" date="2016-10" db="EMBL/GenBank/DDBJ databases">
        <authorList>
            <person name="Varghese N."/>
            <person name="Submissions S."/>
        </authorList>
    </citation>
    <scope>NUCLEOTIDE SEQUENCE [LARGE SCALE GENOMIC DNA]</scope>
    <source>
        <strain evidence="2">DSM 25575</strain>
    </source>
</reference>
<sequence length="85" mass="9982">MHFDFMIINIGEFIRLKVIELEVEMDTICAFFQCSEEEIEEMYKSKSINISNLQKWNKLLDNDFFSNLCLASYSSCTTDVQSDHP</sequence>
<proteinExistence type="predicted"/>
<evidence type="ECO:0000313" key="1">
    <source>
        <dbReference type="EMBL" id="SFN37775.1"/>
    </source>
</evidence>
<keyword evidence="2" id="KW-1185">Reference proteome</keyword>
<dbReference type="AlphaFoldDB" id="A0A1I4YID9"/>
<evidence type="ECO:0000313" key="2">
    <source>
        <dbReference type="Proteomes" id="UP000198769"/>
    </source>
</evidence>
<dbReference type="Proteomes" id="UP000198769">
    <property type="component" value="Unassembled WGS sequence"/>
</dbReference>